<comment type="caution">
    <text evidence="5">The sequence shown here is derived from an EMBL/GenBank/DDBJ whole genome shotgun (WGS) entry which is preliminary data.</text>
</comment>
<dbReference type="OrthoDB" id="626555at2759"/>
<evidence type="ECO:0000313" key="6">
    <source>
        <dbReference type="Proteomes" id="UP000275267"/>
    </source>
</evidence>
<evidence type="ECO:0008006" key="7">
    <source>
        <dbReference type="Google" id="ProtNLM"/>
    </source>
</evidence>
<dbReference type="STRING" id="4540.A0A3L6PZW8"/>
<dbReference type="InterPro" id="IPR032675">
    <property type="entry name" value="LRR_dom_sf"/>
</dbReference>
<accession>A0A3L6PZW8</accession>
<organism evidence="5 6">
    <name type="scientific">Panicum miliaceum</name>
    <name type="common">Proso millet</name>
    <name type="synonym">Broomcorn millet</name>
    <dbReference type="NCBI Taxonomy" id="4540"/>
    <lineage>
        <taxon>Eukaryota</taxon>
        <taxon>Viridiplantae</taxon>
        <taxon>Streptophyta</taxon>
        <taxon>Embryophyta</taxon>
        <taxon>Tracheophyta</taxon>
        <taxon>Spermatophyta</taxon>
        <taxon>Magnoliopsida</taxon>
        <taxon>Liliopsida</taxon>
        <taxon>Poales</taxon>
        <taxon>Poaceae</taxon>
        <taxon>PACMAD clade</taxon>
        <taxon>Panicoideae</taxon>
        <taxon>Panicodae</taxon>
        <taxon>Paniceae</taxon>
        <taxon>Panicinae</taxon>
        <taxon>Panicum</taxon>
        <taxon>Panicum sect. Panicum</taxon>
    </lineage>
</organism>
<protein>
    <recommendedName>
        <fullName evidence="7">Disease resistance protein RPM1-like</fullName>
    </recommendedName>
</protein>
<feature type="domain" description="Disease resistance protein winged helix" evidence="3">
    <location>
        <begin position="59"/>
        <end position="121"/>
    </location>
</feature>
<dbReference type="GO" id="GO:0098542">
    <property type="term" value="P:defense response to other organism"/>
    <property type="evidence" value="ECO:0007669"/>
    <property type="project" value="TreeGrafter"/>
</dbReference>
<proteinExistence type="predicted"/>
<name>A0A3L6PZW8_PANMI</name>
<dbReference type="InterPro" id="IPR055414">
    <property type="entry name" value="LRR_R13L4/SHOC2-like"/>
</dbReference>
<evidence type="ECO:0000259" key="4">
    <source>
        <dbReference type="Pfam" id="PF23598"/>
    </source>
</evidence>
<feature type="region of interest" description="Disordered" evidence="2">
    <location>
        <begin position="1"/>
        <end position="59"/>
    </location>
</feature>
<feature type="domain" description="Disease resistance R13L4/SHOC-2-like LRR" evidence="4">
    <location>
        <begin position="178"/>
        <end position="453"/>
    </location>
</feature>
<dbReference type="PANTHER" id="PTHR23155">
    <property type="entry name" value="DISEASE RESISTANCE PROTEIN RP"/>
    <property type="match status" value="1"/>
</dbReference>
<dbReference type="Proteomes" id="UP000275267">
    <property type="component" value="Unassembled WGS sequence"/>
</dbReference>
<reference evidence="6" key="1">
    <citation type="journal article" date="2019" name="Nat. Commun.">
        <title>The genome of broomcorn millet.</title>
        <authorList>
            <person name="Zou C."/>
            <person name="Miki D."/>
            <person name="Li D."/>
            <person name="Tang Q."/>
            <person name="Xiao L."/>
            <person name="Rajput S."/>
            <person name="Deng P."/>
            <person name="Jia W."/>
            <person name="Huang R."/>
            <person name="Zhang M."/>
            <person name="Sun Y."/>
            <person name="Hu J."/>
            <person name="Fu X."/>
            <person name="Schnable P.S."/>
            <person name="Li F."/>
            <person name="Zhang H."/>
            <person name="Feng B."/>
            <person name="Zhu X."/>
            <person name="Liu R."/>
            <person name="Schnable J.C."/>
            <person name="Zhu J.-K."/>
            <person name="Zhang H."/>
        </authorList>
    </citation>
    <scope>NUCLEOTIDE SEQUENCE [LARGE SCALE GENOMIC DNA]</scope>
</reference>
<dbReference type="Pfam" id="PF23598">
    <property type="entry name" value="LRR_14"/>
    <property type="match status" value="1"/>
</dbReference>
<gene>
    <name evidence="5" type="ORF">C2845_PM17G14310</name>
</gene>
<dbReference type="InterPro" id="IPR044974">
    <property type="entry name" value="Disease_R_plants"/>
</dbReference>
<keyword evidence="1" id="KW-0677">Repeat</keyword>
<dbReference type="InterPro" id="IPR058922">
    <property type="entry name" value="WHD_DRP"/>
</dbReference>
<dbReference type="Pfam" id="PF23559">
    <property type="entry name" value="WHD_DRP"/>
    <property type="match status" value="1"/>
</dbReference>
<evidence type="ECO:0000313" key="5">
    <source>
        <dbReference type="EMBL" id="RLM69262.1"/>
    </source>
</evidence>
<dbReference type="SUPFAM" id="SSF52047">
    <property type="entry name" value="RNI-like"/>
    <property type="match status" value="1"/>
</dbReference>
<evidence type="ECO:0000256" key="1">
    <source>
        <dbReference type="ARBA" id="ARBA00022737"/>
    </source>
</evidence>
<dbReference type="AlphaFoldDB" id="A0A3L6PZW8"/>
<evidence type="ECO:0000256" key="2">
    <source>
        <dbReference type="SAM" id="MobiDB-lite"/>
    </source>
</evidence>
<sequence>MRKRARQRAKEANKAKNQPEPGPTHLPRTIGPTYRPCGEGRGRAGPGLVRPTYPGRGSYKTRRSSLVRRWVAEALIDKVGRYSAIDEAEHCFNALSSQKLLLPCDFDGVGKIKSCVVDPLVIGMLKEAIRVEDFLDPNLLPPELALHFSIRNGIHLRQFNRIVSKQENTTVDRQMKSIMKFLKLMTSSSSFRHLRVLELEGYKGFKKRHLKNICKIHQLRYLNLRNTNISQLPTEMDQLLHLETLDIRGTRVQAFNIVLPTLKHLLAGHIHFARQEGSIVKTKEFFSTVRMPHDVTRMENLEILSHVKVSNSAKELADVGERLKLKKLGVFLHGKNTKLNDLFIEIDKLNRFLVSLSIRVQVPVHWDVVDDIELTPPQFLESLHICGVRGLFPGWFNQLQRLSKITLRDTFLNEDALAVLGTLKGLSCLRLGYQSFDAAALTFDDGQFSNLIDLLSLKVLNSQE</sequence>
<dbReference type="PANTHER" id="PTHR23155:SF1228">
    <property type="entry name" value="NB-ARC DOMAIN CONTAINING PROTEIN, EXPRESSED"/>
    <property type="match status" value="1"/>
</dbReference>
<evidence type="ECO:0000259" key="3">
    <source>
        <dbReference type="Pfam" id="PF23559"/>
    </source>
</evidence>
<dbReference type="EMBL" id="PQIB02000014">
    <property type="protein sequence ID" value="RLM69262.1"/>
    <property type="molecule type" value="Genomic_DNA"/>
</dbReference>
<dbReference type="Gene3D" id="3.80.10.10">
    <property type="entry name" value="Ribonuclease Inhibitor"/>
    <property type="match status" value="1"/>
</dbReference>
<keyword evidence="6" id="KW-1185">Reference proteome</keyword>